<keyword evidence="6" id="KW-0472">Membrane</keyword>
<evidence type="ECO:0000256" key="3">
    <source>
        <dbReference type="ARBA" id="ARBA00022801"/>
    </source>
</evidence>
<protein>
    <recommendedName>
        <fullName evidence="7">NlpC/P60 domain-containing protein</fullName>
    </recommendedName>
</protein>
<feature type="compositionally biased region" description="Low complexity" evidence="5">
    <location>
        <begin position="104"/>
        <end position="129"/>
    </location>
</feature>
<dbReference type="InterPro" id="IPR038765">
    <property type="entry name" value="Papain-like_cys_pep_sf"/>
</dbReference>
<keyword evidence="6" id="KW-0812">Transmembrane</keyword>
<keyword evidence="2" id="KW-0645">Protease</keyword>
<name>A0A1J4RQW7_9BACT</name>
<dbReference type="PROSITE" id="PS51935">
    <property type="entry name" value="NLPC_P60"/>
    <property type="match status" value="1"/>
</dbReference>
<keyword evidence="4" id="KW-0788">Thiol protease</keyword>
<evidence type="ECO:0000313" key="8">
    <source>
        <dbReference type="EMBL" id="OIN89432.1"/>
    </source>
</evidence>
<proteinExistence type="inferred from homology"/>
<evidence type="ECO:0000256" key="1">
    <source>
        <dbReference type="ARBA" id="ARBA00007074"/>
    </source>
</evidence>
<dbReference type="AlphaFoldDB" id="A0A1J4RQW7"/>
<keyword evidence="6" id="KW-1133">Transmembrane helix</keyword>
<feature type="region of interest" description="Disordered" evidence="5">
    <location>
        <begin position="98"/>
        <end position="138"/>
    </location>
</feature>
<reference evidence="8 9" key="1">
    <citation type="journal article" date="2016" name="Environ. Microbiol.">
        <title>Genomic resolution of a cold subsurface aquifer community provides metabolic insights for novel microbes adapted to high CO concentrations.</title>
        <authorList>
            <person name="Probst A.J."/>
            <person name="Castelle C.J."/>
            <person name="Singh A."/>
            <person name="Brown C.T."/>
            <person name="Anantharaman K."/>
            <person name="Sharon I."/>
            <person name="Hug L.A."/>
            <person name="Burstein D."/>
            <person name="Emerson J.B."/>
            <person name="Thomas B.C."/>
            <person name="Banfield J.F."/>
        </authorList>
    </citation>
    <scope>NUCLEOTIDE SEQUENCE [LARGE SCALE GENOMIC DNA]</scope>
    <source>
        <strain evidence="8">CG1_02_42_45</strain>
    </source>
</reference>
<comment type="similarity">
    <text evidence="1">Belongs to the peptidase C40 family.</text>
</comment>
<organism evidence="8 9">
    <name type="scientific">Candidatus Berkelbacteria bacterium CG1_02_42_45</name>
    <dbReference type="NCBI Taxonomy" id="1805036"/>
    <lineage>
        <taxon>Bacteria</taxon>
        <taxon>Candidatus Berkelbacteria</taxon>
    </lineage>
</organism>
<dbReference type="Gene3D" id="3.90.1720.10">
    <property type="entry name" value="endopeptidase domain like (from Nostoc punctiforme)"/>
    <property type="match status" value="1"/>
</dbReference>
<dbReference type="SUPFAM" id="SSF54001">
    <property type="entry name" value="Cysteine proteinases"/>
    <property type="match status" value="1"/>
</dbReference>
<dbReference type="GO" id="GO:0006508">
    <property type="term" value="P:proteolysis"/>
    <property type="evidence" value="ECO:0007669"/>
    <property type="project" value="UniProtKB-KW"/>
</dbReference>
<accession>A0A1J4RQW7</accession>
<evidence type="ECO:0000256" key="4">
    <source>
        <dbReference type="ARBA" id="ARBA00022807"/>
    </source>
</evidence>
<dbReference type="EMBL" id="MNUJ01000040">
    <property type="protein sequence ID" value="OIN89432.1"/>
    <property type="molecule type" value="Genomic_DNA"/>
</dbReference>
<dbReference type="Proteomes" id="UP000182753">
    <property type="component" value="Unassembled WGS sequence"/>
</dbReference>
<feature type="transmembrane region" description="Helical" evidence="6">
    <location>
        <begin position="7"/>
        <end position="26"/>
    </location>
</feature>
<evidence type="ECO:0000313" key="9">
    <source>
        <dbReference type="Proteomes" id="UP000182753"/>
    </source>
</evidence>
<evidence type="ECO:0000256" key="2">
    <source>
        <dbReference type="ARBA" id="ARBA00022670"/>
    </source>
</evidence>
<dbReference type="InterPro" id="IPR000064">
    <property type="entry name" value="NLP_P60_dom"/>
</dbReference>
<gene>
    <name evidence="8" type="ORF">AUJ40_01880</name>
</gene>
<evidence type="ECO:0000259" key="7">
    <source>
        <dbReference type="PROSITE" id="PS51935"/>
    </source>
</evidence>
<dbReference type="GO" id="GO:0008234">
    <property type="term" value="F:cysteine-type peptidase activity"/>
    <property type="evidence" value="ECO:0007669"/>
    <property type="project" value="UniProtKB-KW"/>
</dbReference>
<feature type="domain" description="NlpC/P60" evidence="7">
    <location>
        <begin position="129"/>
        <end position="261"/>
    </location>
</feature>
<sequence length="262" mass="27025">MIKHQKIVQFIVGILIVVAISFPNIAQMSPIIYAGAGCGGYGANTGAGIKTSAAGAHCDWCACWCGHLEYCNPPWLNPKVPVPMSWLSDGKTCSCPTAGGGSSSQGSGQSGSQSGSQSGATQSTRQTGSLTPQQARSMANKLSNELDYKRGGDPWSGKTDCSGGAERFVVDSGGADPGRSTYDMIKSAEYQYSAARSYINSGNLQPGDIIVRGAGGVAGNHAGVYIGNGMVWNSMSGGFRAESLGSFLSRGGSVKAVNLFTR</sequence>
<evidence type="ECO:0000256" key="5">
    <source>
        <dbReference type="SAM" id="MobiDB-lite"/>
    </source>
</evidence>
<comment type="caution">
    <text evidence="8">The sequence shown here is derived from an EMBL/GenBank/DDBJ whole genome shotgun (WGS) entry which is preliminary data.</text>
</comment>
<keyword evidence="3" id="KW-0378">Hydrolase</keyword>
<dbReference type="Pfam" id="PF00877">
    <property type="entry name" value="NLPC_P60"/>
    <property type="match status" value="1"/>
</dbReference>
<evidence type="ECO:0000256" key="6">
    <source>
        <dbReference type="SAM" id="Phobius"/>
    </source>
</evidence>